<sequence length="448" mass="48104">MPTLRSRRLENLFGGPIDRTLTFEQVKGLIPNAGEGPDLDFKRDTYVTSGNGGHKGTKDLCGDIGGMANASGGVIVLGIDEDDQARASGYSPVDTTDEECRRLRQTVYGNLFPMPAFDVVPVEDPKNPGMGFLVIWVARTAGAPHAFAPQGTGLHYPRRIGTEKDWLSEAEVAEAYRARFAGLADRLARVTEVEGELLPRLAPSKIFVLVTLVPDLPGAMTIDTAAFDTFRRGNANRQFGAFGIPMAGFTHSTVRRRRLVATSSQTSNEVSTGSACELHEDGCGVFATTIESPIADNIERQEGLVDNNWLVLGIATALRRLGQHARDTAAAGGLANIRATIWTGEDRPIALVSNVGWRNEQVGHGLVHGATSSDTVADLDDLATDGPGGVAATYRLVNGLFQEFGKPEATLVSREGGIRIRYWHSSAHADIRRWAEGAGVDILTDTLS</sequence>
<evidence type="ECO:0000259" key="1">
    <source>
        <dbReference type="Pfam" id="PF04326"/>
    </source>
</evidence>
<reference evidence="2" key="1">
    <citation type="submission" date="2022-12" db="EMBL/GenBank/DDBJ databases">
        <title>New Phytohabitans aurantiacus sp. RD004123 nov., an actinomycete isolated from soil.</title>
        <authorList>
            <person name="Triningsih D.W."/>
            <person name="Harunari E."/>
            <person name="Igarashi Y."/>
        </authorList>
    </citation>
    <scope>NUCLEOTIDE SEQUENCE</scope>
    <source>
        <strain evidence="2">RD004123</strain>
    </source>
</reference>
<dbReference type="RefSeq" id="WP_281906246.1">
    <property type="nucleotide sequence ID" value="NZ_BSDI01000102.1"/>
</dbReference>
<dbReference type="InterPro" id="IPR038461">
    <property type="entry name" value="Schlafen_AlbA_2_dom_sf"/>
</dbReference>
<accession>A0ABQ5RBM3</accession>
<evidence type="ECO:0000313" key="3">
    <source>
        <dbReference type="Proteomes" id="UP001144280"/>
    </source>
</evidence>
<dbReference type="Gene3D" id="3.30.950.30">
    <property type="entry name" value="Schlafen, AAA domain"/>
    <property type="match status" value="1"/>
</dbReference>
<name>A0ABQ5RBM3_9ACTN</name>
<gene>
    <name evidence="2" type="ORF">Pa4123_90880</name>
</gene>
<protein>
    <recommendedName>
        <fullName evidence="1">Schlafen AlbA-2 domain-containing protein</fullName>
    </recommendedName>
</protein>
<dbReference type="EMBL" id="BSDI01000102">
    <property type="protein sequence ID" value="GLI03808.1"/>
    <property type="molecule type" value="Genomic_DNA"/>
</dbReference>
<evidence type="ECO:0000313" key="2">
    <source>
        <dbReference type="EMBL" id="GLI03808.1"/>
    </source>
</evidence>
<feature type="domain" description="Schlafen AlbA-2" evidence="1">
    <location>
        <begin position="35"/>
        <end position="144"/>
    </location>
</feature>
<keyword evidence="3" id="KW-1185">Reference proteome</keyword>
<dbReference type="InterPro" id="IPR007421">
    <property type="entry name" value="Schlafen_AlbA_2_dom"/>
</dbReference>
<comment type="caution">
    <text evidence="2">The sequence shown here is derived from an EMBL/GenBank/DDBJ whole genome shotgun (WGS) entry which is preliminary data.</text>
</comment>
<dbReference type="Pfam" id="PF04326">
    <property type="entry name" value="SLFN_AlbA_2"/>
    <property type="match status" value="1"/>
</dbReference>
<organism evidence="2 3">
    <name type="scientific">Phytohabitans aurantiacus</name>
    <dbReference type="NCBI Taxonomy" id="3016789"/>
    <lineage>
        <taxon>Bacteria</taxon>
        <taxon>Bacillati</taxon>
        <taxon>Actinomycetota</taxon>
        <taxon>Actinomycetes</taxon>
        <taxon>Micromonosporales</taxon>
        <taxon>Micromonosporaceae</taxon>
    </lineage>
</organism>
<proteinExistence type="predicted"/>
<dbReference type="Proteomes" id="UP001144280">
    <property type="component" value="Unassembled WGS sequence"/>
</dbReference>